<evidence type="ECO:0000256" key="3">
    <source>
        <dbReference type="ARBA" id="ARBA00022630"/>
    </source>
</evidence>
<dbReference type="InterPro" id="IPR013786">
    <property type="entry name" value="AcylCoA_DH/ox_N"/>
</dbReference>
<dbReference type="Gene3D" id="1.10.540.10">
    <property type="entry name" value="Acyl-CoA dehydrogenase/oxidase, N-terminal domain"/>
    <property type="match status" value="1"/>
</dbReference>
<feature type="domain" description="Acyl-CoA dehydrogenase/oxidase C-terminal" evidence="6">
    <location>
        <begin position="205"/>
        <end position="335"/>
    </location>
</feature>
<dbReference type="InterPro" id="IPR036250">
    <property type="entry name" value="AcylCo_DH-like_C"/>
</dbReference>
<dbReference type="InterPro" id="IPR009100">
    <property type="entry name" value="AcylCoA_DH/oxidase_NM_dom_sf"/>
</dbReference>
<keyword evidence="9" id="KW-1185">Reference proteome</keyword>
<reference evidence="8 9" key="1">
    <citation type="submission" date="2018-06" db="EMBL/GenBank/DDBJ databases">
        <title>Genomic Encyclopedia of Type Strains, Phase IV (KMG-IV): sequencing the most valuable type-strain genomes for metagenomic binning, comparative biology and taxonomic classification.</title>
        <authorList>
            <person name="Goeker M."/>
        </authorList>
    </citation>
    <scope>NUCLEOTIDE SEQUENCE [LARGE SCALE GENOMIC DNA]</scope>
    <source>
        <strain evidence="8 9">DSM 45521</strain>
    </source>
</reference>
<comment type="similarity">
    <text evidence="2">Belongs to the acyl-CoA dehydrogenase family.</text>
</comment>
<dbReference type="RefSeq" id="WP_110470069.1">
    <property type="nucleotide sequence ID" value="NZ_QJSP01000007.1"/>
</dbReference>
<comment type="cofactor">
    <cofactor evidence="1">
        <name>FAD</name>
        <dbReference type="ChEBI" id="CHEBI:57692"/>
    </cofactor>
</comment>
<gene>
    <name evidence="8" type="ORF">DFR67_107265</name>
</gene>
<dbReference type="Gene3D" id="1.20.140.10">
    <property type="entry name" value="Butyryl-CoA Dehydrogenase, subunit A, domain 3"/>
    <property type="match status" value="1"/>
</dbReference>
<dbReference type="InterPro" id="IPR037069">
    <property type="entry name" value="AcylCoA_DH/ox_N_sf"/>
</dbReference>
<dbReference type="PANTHER" id="PTHR43884:SF20">
    <property type="entry name" value="ACYL-COA DEHYDROGENASE FADE28"/>
    <property type="match status" value="1"/>
</dbReference>
<organism evidence="8 9">
    <name type="scientific">Williamsia limnetica</name>
    <dbReference type="NCBI Taxonomy" id="882452"/>
    <lineage>
        <taxon>Bacteria</taxon>
        <taxon>Bacillati</taxon>
        <taxon>Actinomycetota</taxon>
        <taxon>Actinomycetes</taxon>
        <taxon>Mycobacteriales</taxon>
        <taxon>Nocardiaceae</taxon>
        <taxon>Williamsia</taxon>
    </lineage>
</organism>
<dbReference type="Pfam" id="PF02771">
    <property type="entry name" value="Acyl-CoA_dh_N"/>
    <property type="match status" value="1"/>
</dbReference>
<keyword evidence="4" id="KW-0274">FAD</keyword>
<dbReference type="Proteomes" id="UP000247591">
    <property type="component" value="Unassembled WGS sequence"/>
</dbReference>
<dbReference type="InterPro" id="IPR009075">
    <property type="entry name" value="AcylCo_DH/oxidase_C"/>
</dbReference>
<sequence>MNLLPSDDQLELVAAAGDFISSRPPIDEIRKHRDDTTLVDPEVWRDGAELGLLTLGLGEEFGGSGQSIDDEVMLFMELAKHLAVGPFLASTLGARVAAATGEDELVRRIGAGTAMIGLAELRGDGEIGADGFKGSFDLLDCAGCSHALLVSREGAALIELSEFGEITSAESVDPGTRLGGATVTSGRVTAWLPAKTEWIWGRGQILASAYLAGLAEAITEICTEHAKTREQFGRPIGVHQAIKHAVVDMTVRAESASAQTLFAAAALKADRPDTEFQILAAKTVAGQAAISNGSGSIQVHGGMGYTYEHNAHLYLKRAIVYKQLFAGASEVLADLLDLEAAQ</sequence>
<evidence type="ECO:0000259" key="7">
    <source>
        <dbReference type="Pfam" id="PF02771"/>
    </source>
</evidence>
<keyword evidence="3" id="KW-0285">Flavoprotein</keyword>
<evidence type="ECO:0000259" key="6">
    <source>
        <dbReference type="Pfam" id="PF00441"/>
    </source>
</evidence>
<keyword evidence="5" id="KW-0560">Oxidoreductase</keyword>
<feature type="domain" description="Acyl-CoA dehydrogenase/oxidase N-terminal" evidence="7">
    <location>
        <begin position="6"/>
        <end position="108"/>
    </location>
</feature>
<evidence type="ECO:0000313" key="8">
    <source>
        <dbReference type="EMBL" id="PYE17020.1"/>
    </source>
</evidence>
<dbReference type="SUPFAM" id="SSF47203">
    <property type="entry name" value="Acyl-CoA dehydrogenase C-terminal domain-like"/>
    <property type="match status" value="1"/>
</dbReference>
<dbReference type="GO" id="GO:0050660">
    <property type="term" value="F:flavin adenine dinucleotide binding"/>
    <property type="evidence" value="ECO:0007669"/>
    <property type="project" value="InterPro"/>
</dbReference>
<accession>A0A318RM82</accession>
<dbReference type="GO" id="GO:0003995">
    <property type="term" value="F:acyl-CoA dehydrogenase activity"/>
    <property type="evidence" value="ECO:0007669"/>
    <property type="project" value="TreeGrafter"/>
</dbReference>
<dbReference type="PANTHER" id="PTHR43884">
    <property type="entry name" value="ACYL-COA DEHYDROGENASE"/>
    <property type="match status" value="1"/>
</dbReference>
<dbReference type="SUPFAM" id="SSF56645">
    <property type="entry name" value="Acyl-CoA dehydrogenase NM domain-like"/>
    <property type="match status" value="1"/>
</dbReference>
<proteinExistence type="inferred from homology"/>
<dbReference type="Pfam" id="PF00441">
    <property type="entry name" value="Acyl-CoA_dh_1"/>
    <property type="match status" value="1"/>
</dbReference>
<evidence type="ECO:0000256" key="5">
    <source>
        <dbReference type="ARBA" id="ARBA00023002"/>
    </source>
</evidence>
<dbReference type="OrthoDB" id="8677713at2"/>
<evidence type="ECO:0000256" key="4">
    <source>
        <dbReference type="ARBA" id="ARBA00022827"/>
    </source>
</evidence>
<dbReference type="AlphaFoldDB" id="A0A318RM82"/>
<protein>
    <submittedName>
        <fullName evidence="8">Alkylation response protein AidB-like acyl-CoA dehydrogenase</fullName>
    </submittedName>
</protein>
<evidence type="ECO:0000313" key="9">
    <source>
        <dbReference type="Proteomes" id="UP000247591"/>
    </source>
</evidence>
<dbReference type="EMBL" id="QJSP01000007">
    <property type="protein sequence ID" value="PYE17020.1"/>
    <property type="molecule type" value="Genomic_DNA"/>
</dbReference>
<evidence type="ECO:0000256" key="2">
    <source>
        <dbReference type="ARBA" id="ARBA00009347"/>
    </source>
</evidence>
<name>A0A318RM82_WILLI</name>
<evidence type="ECO:0000256" key="1">
    <source>
        <dbReference type="ARBA" id="ARBA00001974"/>
    </source>
</evidence>
<comment type="caution">
    <text evidence="8">The sequence shown here is derived from an EMBL/GenBank/DDBJ whole genome shotgun (WGS) entry which is preliminary data.</text>
</comment>